<evidence type="ECO:0000313" key="3">
    <source>
        <dbReference type="Proteomes" id="UP000503018"/>
    </source>
</evidence>
<dbReference type="EMBL" id="CP053015">
    <property type="protein sequence ID" value="QJQ31797.1"/>
    <property type="molecule type" value="Genomic_DNA"/>
</dbReference>
<accession>A0A6M4ARX1</accession>
<gene>
    <name evidence="2" type="ORF">GV829_04510</name>
</gene>
<reference evidence="2 3" key="1">
    <citation type="submission" date="2020-01" db="EMBL/GenBank/DDBJ databases">
        <title>Sphingomonas sp. strain CSW-10.</title>
        <authorList>
            <person name="Chen W.-M."/>
        </authorList>
    </citation>
    <scope>NUCLEOTIDE SEQUENCE [LARGE SCALE GENOMIC DNA]</scope>
    <source>
        <strain evidence="2 3">CSW-10</strain>
    </source>
</reference>
<proteinExistence type="predicted"/>
<sequence>MNSIHDWTARRSGEGITIDGRTADGSKIKLRYVRSIESDMPDPIATTMDGIRYLLSCQPCPAGRASDAESPAAKAA</sequence>
<evidence type="ECO:0000256" key="1">
    <source>
        <dbReference type="SAM" id="MobiDB-lite"/>
    </source>
</evidence>
<name>A0A6M4ARX1_9SPHN</name>
<evidence type="ECO:0000313" key="2">
    <source>
        <dbReference type="EMBL" id="QJQ31797.1"/>
    </source>
</evidence>
<organism evidence="2 3">
    <name type="scientific">Sphingomonas lacunae</name>
    <dbReference type="NCBI Taxonomy" id="2698828"/>
    <lineage>
        <taxon>Bacteria</taxon>
        <taxon>Pseudomonadati</taxon>
        <taxon>Pseudomonadota</taxon>
        <taxon>Alphaproteobacteria</taxon>
        <taxon>Sphingomonadales</taxon>
        <taxon>Sphingomonadaceae</taxon>
        <taxon>Sphingomonas</taxon>
    </lineage>
</organism>
<dbReference type="AlphaFoldDB" id="A0A6M4ARX1"/>
<dbReference type="Proteomes" id="UP000503018">
    <property type="component" value="Chromosome"/>
</dbReference>
<keyword evidence="3" id="KW-1185">Reference proteome</keyword>
<dbReference type="RefSeq" id="WP_169944254.1">
    <property type="nucleotide sequence ID" value="NZ_CP053015.1"/>
</dbReference>
<dbReference type="KEGG" id="slan:GV829_04510"/>
<feature type="region of interest" description="Disordered" evidence="1">
    <location>
        <begin position="1"/>
        <end position="20"/>
    </location>
</feature>
<protein>
    <submittedName>
        <fullName evidence="2">Uncharacterized protein</fullName>
    </submittedName>
</protein>